<protein>
    <recommendedName>
        <fullName evidence="3">WD40 repeat-like protein</fullName>
    </recommendedName>
</protein>
<evidence type="ECO:0000313" key="2">
    <source>
        <dbReference type="Proteomes" id="UP000076798"/>
    </source>
</evidence>
<dbReference type="SMART" id="SM00320">
    <property type="entry name" value="WD40"/>
    <property type="match status" value="2"/>
</dbReference>
<accession>A0A165X849</accession>
<evidence type="ECO:0000313" key="1">
    <source>
        <dbReference type="EMBL" id="KZT31924.1"/>
    </source>
</evidence>
<proteinExistence type="predicted"/>
<gene>
    <name evidence="1" type="ORF">SISSUDRAFT_1067349</name>
</gene>
<sequence length="438" mass="48251">MLNRRIRTDRSAPVQDADSTHGFLPSRIFPQNSDVESVALSPDGRYIAIRDSEGFLDVYSLVTGRHLLDVFNSIFSVNNGGVDHYCWAQPYVHPFNIGLICAYTDGGIQAIEYRSDGAKWTAAAPIDAHYYGVTSMCIDKTNNYICTVSVDALRLWRIDDDWNLKLVAIEKHDFDRGGCLLTGAFFCGSLLYLPIGGKLVRCWETGERILDRRGDLPLLFEITETFVSPDEKWLIALQPGGGGHLYSIPDLEHCMIVLGQNEIVKSVSFMEARRAFVFGDPSGAIHIRSWETSETLFSLPHHIRHGVAGAVHSRTIDSATIIASGTSLSALFDSATVKIWTDSLSNPPAVQISSPRINTSMRLGTGAKKIVKKILVVHFPTCVSGRAVEAWTRGGKPLLGAIERLKHQTCHMPRMLPSSDHGRSSSDPLDATLVAFRA</sequence>
<reference evidence="1 2" key="1">
    <citation type="journal article" date="2016" name="Mol. Biol. Evol.">
        <title>Comparative Genomics of Early-Diverging Mushroom-Forming Fungi Provides Insights into the Origins of Lignocellulose Decay Capabilities.</title>
        <authorList>
            <person name="Nagy L.G."/>
            <person name="Riley R."/>
            <person name="Tritt A."/>
            <person name="Adam C."/>
            <person name="Daum C."/>
            <person name="Floudas D."/>
            <person name="Sun H."/>
            <person name="Yadav J.S."/>
            <person name="Pangilinan J."/>
            <person name="Larsson K.H."/>
            <person name="Matsuura K."/>
            <person name="Barry K."/>
            <person name="Labutti K."/>
            <person name="Kuo R."/>
            <person name="Ohm R.A."/>
            <person name="Bhattacharya S.S."/>
            <person name="Shirouzu T."/>
            <person name="Yoshinaga Y."/>
            <person name="Martin F.M."/>
            <person name="Grigoriev I.V."/>
            <person name="Hibbett D.S."/>
        </authorList>
    </citation>
    <scope>NUCLEOTIDE SEQUENCE [LARGE SCALE GENOMIC DNA]</scope>
    <source>
        <strain evidence="1 2">HHB10207 ss-3</strain>
    </source>
</reference>
<evidence type="ECO:0008006" key="3">
    <source>
        <dbReference type="Google" id="ProtNLM"/>
    </source>
</evidence>
<organism evidence="1 2">
    <name type="scientific">Sistotremastrum suecicum HHB10207 ss-3</name>
    <dbReference type="NCBI Taxonomy" id="1314776"/>
    <lineage>
        <taxon>Eukaryota</taxon>
        <taxon>Fungi</taxon>
        <taxon>Dikarya</taxon>
        <taxon>Basidiomycota</taxon>
        <taxon>Agaricomycotina</taxon>
        <taxon>Agaricomycetes</taxon>
        <taxon>Sistotremastrales</taxon>
        <taxon>Sistotremastraceae</taxon>
        <taxon>Sistotremastrum</taxon>
    </lineage>
</organism>
<dbReference type="InterPro" id="IPR015943">
    <property type="entry name" value="WD40/YVTN_repeat-like_dom_sf"/>
</dbReference>
<dbReference type="AlphaFoldDB" id="A0A165X849"/>
<dbReference type="EMBL" id="KV428426">
    <property type="protein sequence ID" value="KZT31924.1"/>
    <property type="molecule type" value="Genomic_DNA"/>
</dbReference>
<name>A0A165X849_9AGAM</name>
<dbReference type="Proteomes" id="UP000076798">
    <property type="component" value="Unassembled WGS sequence"/>
</dbReference>
<keyword evidence="2" id="KW-1185">Reference proteome</keyword>
<dbReference type="Gene3D" id="2.130.10.10">
    <property type="entry name" value="YVTN repeat-like/Quinoprotein amine dehydrogenase"/>
    <property type="match status" value="1"/>
</dbReference>
<dbReference type="InterPro" id="IPR001680">
    <property type="entry name" value="WD40_rpt"/>
</dbReference>
<dbReference type="InterPro" id="IPR036322">
    <property type="entry name" value="WD40_repeat_dom_sf"/>
</dbReference>
<dbReference type="SUPFAM" id="SSF50978">
    <property type="entry name" value="WD40 repeat-like"/>
    <property type="match status" value="1"/>
</dbReference>